<protein>
    <submittedName>
        <fullName evidence="2">Exopolysaccharide biosynthesis protein</fullName>
    </submittedName>
</protein>
<dbReference type="PANTHER" id="PTHR41795">
    <property type="entry name" value="EXOPOLYSACCHARIDE SYNTHESIS PROTEIN"/>
    <property type="match status" value="1"/>
</dbReference>
<comment type="caution">
    <text evidence="2">The sequence shown here is derived from an EMBL/GenBank/DDBJ whole genome shotgun (WGS) entry which is preliminary data.</text>
</comment>
<feature type="transmembrane region" description="Helical" evidence="1">
    <location>
        <begin position="183"/>
        <end position="206"/>
    </location>
</feature>
<dbReference type="Proteomes" id="UP000319353">
    <property type="component" value="Unassembled WGS sequence"/>
</dbReference>
<feature type="transmembrane region" description="Helical" evidence="1">
    <location>
        <begin position="68"/>
        <end position="89"/>
    </location>
</feature>
<dbReference type="PANTHER" id="PTHR41795:SF1">
    <property type="entry name" value="EXOPOLYSACCHARIDE SYNTHESIS PROTEIN"/>
    <property type="match status" value="1"/>
</dbReference>
<dbReference type="InterPro" id="IPR010331">
    <property type="entry name" value="ExoD"/>
</dbReference>
<sequence>MSRAVVNRSDIQAGRQFLSAIIAEALGDEVVTVGELADRAAQHGFGLLMIVLSLPTLFPALPPGLAPFVGFLYVILAAQMLIGLERPWLPAGVRRYRLSARAKQMLRQRGVPLLRRVEQFTRPRQLWIPDVVLTRIVAIAVLLLGIALFNPLPFFHLLPALTVMILGFGLINRDASFLAGGLALTAGAVSVAVVGAEKLAALLHWFRGRGR</sequence>
<organism evidence="2 3">
    <name type="scientific">Candidatus Segetimicrobium genomatis</name>
    <dbReference type="NCBI Taxonomy" id="2569760"/>
    <lineage>
        <taxon>Bacteria</taxon>
        <taxon>Bacillati</taxon>
        <taxon>Candidatus Sysuimicrobiota</taxon>
        <taxon>Candidatus Sysuimicrobiia</taxon>
        <taxon>Candidatus Sysuimicrobiales</taxon>
        <taxon>Candidatus Segetimicrobiaceae</taxon>
        <taxon>Candidatus Segetimicrobium</taxon>
    </lineage>
</organism>
<evidence type="ECO:0000256" key="1">
    <source>
        <dbReference type="SAM" id="Phobius"/>
    </source>
</evidence>
<dbReference type="PIRSF" id="PIRSF033239">
    <property type="entry name" value="ExoD"/>
    <property type="match status" value="1"/>
</dbReference>
<reference evidence="2 3" key="1">
    <citation type="journal article" date="2019" name="Nat. Microbiol.">
        <title>Mediterranean grassland soil C-N compound turnover is dependent on rainfall and depth, and is mediated by genomically divergent microorganisms.</title>
        <authorList>
            <person name="Diamond S."/>
            <person name="Andeer P.F."/>
            <person name="Li Z."/>
            <person name="Crits-Christoph A."/>
            <person name="Burstein D."/>
            <person name="Anantharaman K."/>
            <person name="Lane K.R."/>
            <person name="Thomas B.C."/>
            <person name="Pan C."/>
            <person name="Northen T.R."/>
            <person name="Banfield J.F."/>
        </authorList>
    </citation>
    <scope>NUCLEOTIDE SEQUENCE [LARGE SCALE GENOMIC DNA]</scope>
    <source>
        <strain evidence="2">NP_4</strain>
    </source>
</reference>
<feature type="transmembrane region" description="Helical" evidence="1">
    <location>
        <begin position="154"/>
        <end position="171"/>
    </location>
</feature>
<evidence type="ECO:0000313" key="2">
    <source>
        <dbReference type="EMBL" id="TMI97793.1"/>
    </source>
</evidence>
<name>A0A537KPY7_9BACT</name>
<proteinExistence type="predicted"/>
<keyword evidence="1" id="KW-0812">Transmembrane</keyword>
<feature type="transmembrane region" description="Helical" evidence="1">
    <location>
        <begin position="45"/>
        <end position="62"/>
    </location>
</feature>
<keyword evidence="1" id="KW-1133">Transmembrane helix</keyword>
<evidence type="ECO:0000313" key="3">
    <source>
        <dbReference type="Proteomes" id="UP000319353"/>
    </source>
</evidence>
<feature type="transmembrane region" description="Helical" evidence="1">
    <location>
        <begin position="126"/>
        <end position="148"/>
    </location>
</feature>
<gene>
    <name evidence="2" type="ORF">E6H01_12985</name>
</gene>
<dbReference type="Pfam" id="PF06055">
    <property type="entry name" value="ExoD"/>
    <property type="match status" value="1"/>
</dbReference>
<dbReference type="AlphaFoldDB" id="A0A537KPY7"/>
<accession>A0A537KPY7</accession>
<dbReference type="EMBL" id="VBAL01000196">
    <property type="protein sequence ID" value="TMI97793.1"/>
    <property type="molecule type" value="Genomic_DNA"/>
</dbReference>
<keyword evidence="1" id="KW-0472">Membrane</keyword>